<feature type="chain" id="PRO_5035470484" evidence="1">
    <location>
        <begin position="18"/>
        <end position="167"/>
    </location>
</feature>
<gene>
    <name evidence="2" type="ORF">B0I35DRAFT_403509</name>
</gene>
<sequence length="167" mass="17572">MKFSAVFAGAFAALAAAAPTTSPATSSAIQERAVFDASQLNNLIFAQQDFQYLLNLNSLDLVLFQNLALNNGFNALAFQGLFNAQAFDINALLQFQQLQTFLTIAQTGVFNGVNLAGLQLGGLGGLNFGLINGIAGVNLQQFINVANIPQIQLIAGGVPPTVIVKKD</sequence>
<evidence type="ECO:0000256" key="1">
    <source>
        <dbReference type="SAM" id="SignalP"/>
    </source>
</evidence>
<evidence type="ECO:0000313" key="3">
    <source>
        <dbReference type="Proteomes" id="UP000813444"/>
    </source>
</evidence>
<accession>A0A8K0WVX6</accession>
<proteinExistence type="predicted"/>
<dbReference type="OrthoDB" id="4941431at2759"/>
<dbReference type="EMBL" id="JAGPNK010000001">
    <property type="protein sequence ID" value="KAH7328077.1"/>
    <property type="molecule type" value="Genomic_DNA"/>
</dbReference>
<protein>
    <submittedName>
        <fullName evidence="2">Uncharacterized protein</fullName>
    </submittedName>
</protein>
<reference evidence="2" key="1">
    <citation type="journal article" date="2021" name="Nat. Commun.">
        <title>Genetic determinants of endophytism in the Arabidopsis root mycobiome.</title>
        <authorList>
            <person name="Mesny F."/>
            <person name="Miyauchi S."/>
            <person name="Thiergart T."/>
            <person name="Pickel B."/>
            <person name="Atanasova L."/>
            <person name="Karlsson M."/>
            <person name="Huettel B."/>
            <person name="Barry K.W."/>
            <person name="Haridas S."/>
            <person name="Chen C."/>
            <person name="Bauer D."/>
            <person name="Andreopoulos W."/>
            <person name="Pangilinan J."/>
            <person name="LaButti K."/>
            <person name="Riley R."/>
            <person name="Lipzen A."/>
            <person name="Clum A."/>
            <person name="Drula E."/>
            <person name="Henrissat B."/>
            <person name="Kohler A."/>
            <person name="Grigoriev I.V."/>
            <person name="Martin F.M."/>
            <person name="Hacquard S."/>
        </authorList>
    </citation>
    <scope>NUCLEOTIDE SEQUENCE</scope>
    <source>
        <strain evidence="2">MPI-CAGE-CH-0235</strain>
    </source>
</reference>
<comment type="caution">
    <text evidence="2">The sequence shown here is derived from an EMBL/GenBank/DDBJ whole genome shotgun (WGS) entry which is preliminary data.</text>
</comment>
<name>A0A8K0WVX6_9HYPO</name>
<organism evidence="2 3">
    <name type="scientific">Stachybotrys elegans</name>
    <dbReference type="NCBI Taxonomy" id="80388"/>
    <lineage>
        <taxon>Eukaryota</taxon>
        <taxon>Fungi</taxon>
        <taxon>Dikarya</taxon>
        <taxon>Ascomycota</taxon>
        <taxon>Pezizomycotina</taxon>
        <taxon>Sordariomycetes</taxon>
        <taxon>Hypocreomycetidae</taxon>
        <taxon>Hypocreales</taxon>
        <taxon>Stachybotryaceae</taxon>
        <taxon>Stachybotrys</taxon>
    </lineage>
</organism>
<keyword evidence="3" id="KW-1185">Reference proteome</keyword>
<feature type="signal peptide" evidence="1">
    <location>
        <begin position="1"/>
        <end position="17"/>
    </location>
</feature>
<keyword evidence="1" id="KW-0732">Signal</keyword>
<evidence type="ECO:0000313" key="2">
    <source>
        <dbReference type="EMBL" id="KAH7328077.1"/>
    </source>
</evidence>
<dbReference type="AlphaFoldDB" id="A0A8K0WVX6"/>
<dbReference type="Proteomes" id="UP000813444">
    <property type="component" value="Unassembled WGS sequence"/>
</dbReference>